<organism evidence="1 2">
    <name type="scientific">Corchorus capsularis</name>
    <name type="common">Jute</name>
    <dbReference type="NCBI Taxonomy" id="210143"/>
    <lineage>
        <taxon>Eukaryota</taxon>
        <taxon>Viridiplantae</taxon>
        <taxon>Streptophyta</taxon>
        <taxon>Embryophyta</taxon>
        <taxon>Tracheophyta</taxon>
        <taxon>Spermatophyta</taxon>
        <taxon>Magnoliopsida</taxon>
        <taxon>eudicotyledons</taxon>
        <taxon>Gunneridae</taxon>
        <taxon>Pentapetalae</taxon>
        <taxon>rosids</taxon>
        <taxon>malvids</taxon>
        <taxon>Malvales</taxon>
        <taxon>Malvaceae</taxon>
        <taxon>Grewioideae</taxon>
        <taxon>Apeibeae</taxon>
        <taxon>Corchorus</taxon>
    </lineage>
</organism>
<reference evidence="1 2" key="1">
    <citation type="submission" date="2013-09" db="EMBL/GenBank/DDBJ databases">
        <title>Corchorus capsularis genome sequencing.</title>
        <authorList>
            <person name="Alam M."/>
            <person name="Haque M.S."/>
            <person name="Islam M.S."/>
            <person name="Emdad E.M."/>
            <person name="Islam M.M."/>
            <person name="Ahmed B."/>
            <person name="Halim A."/>
            <person name="Hossen Q.M.M."/>
            <person name="Hossain M.Z."/>
            <person name="Ahmed R."/>
            <person name="Khan M.M."/>
            <person name="Islam R."/>
            <person name="Rashid M.M."/>
            <person name="Khan S.A."/>
            <person name="Rahman M.S."/>
            <person name="Alam M."/>
        </authorList>
    </citation>
    <scope>NUCLEOTIDE SEQUENCE [LARGE SCALE GENOMIC DNA]</scope>
    <source>
        <strain evidence="2">cv. CVL-1</strain>
        <tissue evidence="1">Whole seedling</tissue>
    </source>
</reference>
<name>A0A1R3K395_COCAP</name>
<evidence type="ECO:0000313" key="1">
    <source>
        <dbReference type="EMBL" id="OMP01541.1"/>
    </source>
</evidence>
<evidence type="ECO:0000313" key="2">
    <source>
        <dbReference type="Proteomes" id="UP000188268"/>
    </source>
</evidence>
<protein>
    <submittedName>
        <fullName evidence="1">Uncharacterized protein</fullName>
    </submittedName>
</protein>
<feature type="non-terminal residue" evidence="1">
    <location>
        <position position="68"/>
    </location>
</feature>
<dbReference type="Gramene" id="OMP01541">
    <property type="protein sequence ID" value="OMP01541"/>
    <property type="gene ID" value="CCACVL1_03060"/>
</dbReference>
<comment type="caution">
    <text evidence="1">The sequence shown here is derived from an EMBL/GenBank/DDBJ whole genome shotgun (WGS) entry which is preliminary data.</text>
</comment>
<dbReference type="EMBL" id="AWWV01006395">
    <property type="protein sequence ID" value="OMP01541.1"/>
    <property type="molecule type" value="Genomic_DNA"/>
</dbReference>
<accession>A0A1R3K395</accession>
<gene>
    <name evidence="1" type="ORF">CCACVL1_03060</name>
</gene>
<dbReference type="AlphaFoldDB" id="A0A1R3K395"/>
<dbReference type="Proteomes" id="UP000188268">
    <property type="component" value="Unassembled WGS sequence"/>
</dbReference>
<sequence length="68" mass="8019">MSLLSFYAVYRVNCIRKITSLRCLTNYSSSLRDHACKTFPFRKRLSPNRASRCRSPLGYRGMGRKRRD</sequence>
<proteinExistence type="predicted"/>
<keyword evidence="2" id="KW-1185">Reference proteome</keyword>